<feature type="domain" description="Flagellar basal-body/hook protein C-terminal" evidence="7">
    <location>
        <begin position="96"/>
        <end position="138"/>
    </location>
</feature>
<gene>
    <name evidence="8" type="primary">flgC</name>
    <name evidence="8" type="ORF">H4O24_09115</name>
</gene>
<evidence type="ECO:0000256" key="1">
    <source>
        <dbReference type="ARBA" id="ARBA00004117"/>
    </source>
</evidence>
<dbReference type="InterPro" id="IPR010930">
    <property type="entry name" value="Flg_bb/hook_C_dom"/>
</dbReference>
<evidence type="ECO:0000256" key="2">
    <source>
        <dbReference type="ARBA" id="ARBA00009677"/>
    </source>
</evidence>
<dbReference type="RefSeq" id="WP_185883469.1">
    <property type="nucleotide sequence ID" value="NZ_CP060052.1"/>
</dbReference>
<accession>A0A7G6VR00</accession>
<evidence type="ECO:0000256" key="3">
    <source>
        <dbReference type="ARBA" id="ARBA00017941"/>
    </source>
</evidence>
<proteinExistence type="inferred from homology"/>
<reference evidence="8 9" key="1">
    <citation type="submission" date="2020-08" db="EMBL/GenBank/DDBJ databases">
        <authorList>
            <person name="Liu G."/>
            <person name="Sun C."/>
        </authorList>
    </citation>
    <scope>NUCLEOTIDE SEQUENCE [LARGE SCALE GENOMIC DNA]</scope>
    <source>
        <strain evidence="8 9">OT19</strain>
    </source>
</reference>
<evidence type="ECO:0000313" key="8">
    <source>
        <dbReference type="EMBL" id="QNE04165.1"/>
    </source>
</evidence>
<comment type="subunit">
    <text evidence="5 6">The basal body constitutes a major portion of the flagellar organelle and consists of four rings (L,P,S, and M) mounted on a central rod. The rod consists of about 26 subunits of FlgG in the distal portion, and FlgB, FlgC and FlgF are thought to build up the proximal portion of the rod with about 6 subunits each.</text>
</comment>
<protein>
    <recommendedName>
        <fullName evidence="3 6">Flagellar basal-body rod protein FlgC</fullName>
    </recommendedName>
</protein>
<dbReference type="InterPro" id="IPR006299">
    <property type="entry name" value="FlgC"/>
</dbReference>
<dbReference type="Pfam" id="PF06429">
    <property type="entry name" value="Flg_bbr_C"/>
    <property type="match status" value="1"/>
</dbReference>
<dbReference type="PANTHER" id="PTHR30435">
    <property type="entry name" value="FLAGELLAR PROTEIN"/>
    <property type="match status" value="1"/>
</dbReference>
<dbReference type="AlphaFoldDB" id="A0A7G6VR00"/>
<evidence type="ECO:0000256" key="5">
    <source>
        <dbReference type="ARBA" id="ARBA00025933"/>
    </source>
</evidence>
<keyword evidence="8" id="KW-0282">Flagellum</keyword>
<dbReference type="GO" id="GO:0071978">
    <property type="term" value="P:bacterial-type flagellum-dependent swarming motility"/>
    <property type="evidence" value="ECO:0007669"/>
    <property type="project" value="TreeGrafter"/>
</dbReference>
<comment type="similarity">
    <text evidence="2">Belongs to the flagella basal body rod proteins family.</text>
</comment>
<organism evidence="8 9">
    <name type="scientific">Croceicoccus marinus</name>
    <dbReference type="NCBI Taxonomy" id="450378"/>
    <lineage>
        <taxon>Bacteria</taxon>
        <taxon>Pseudomonadati</taxon>
        <taxon>Pseudomonadota</taxon>
        <taxon>Alphaproteobacteria</taxon>
        <taxon>Sphingomonadales</taxon>
        <taxon>Erythrobacteraceae</taxon>
        <taxon>Croceicoccus</taxon>
    </lineage>
</organism>
<dbReference type="EMBL" id="CP060052">
    <property type="protein sequence ID" value="QNE04165.1"/>
    <property type="molecule type" value="Genomic_DNA"/>
</dbReference>
<dbReference type="GO" id="GO:0030694">
    <property type="term" value="C:bacterial-type flagellum basal body, rod"/>
    <property type="evidence" value="ECO:0007669"/>
    <property type="project" value="UniProtKB-UniRule"/>
</dbReference>
<name>A0A7G6VR00_9SPHN</name>
<dbReference type="Proteomes" id="UP000515297">
    <property type="component" value="Chromosome"/>
</dbReference>
<keyword evidence="8" id="KW-0966">Cell projection</keyword>
<sequence>MAGPNSVNRPLNAFSLAQRGMSAQMVRMNAAASNLANAGSVAASEGEAYRPVRAVFAEDLDRASGQSTVRVRSVVRENTAPTRRYEPGHPLADANGEVWVSPVDENAEMVEMLEASRQYQNIVEALSTTKQLMLDTMRLK</sequence>
<comment type="subcellular location">
    <subcellularLocation>
        <location evidence="1 6">Bacterial flagellum basal body</location>
    </subcellularLocation>
</comment>
<dbReference type="NCBIfam" id="TIGR01395">
    <property type="entry name" value="FlgC"/>
    <property type="match status" value="1"/>
</dbReference>
<evidence type="ECO:0000256" key="6">
    <source>
        <dbReference type="RuleBase" id="RU362062"/>
    </source>
</evidence>
<keyword evidence="4 6" id="KW-0975">Bacterial flagellum</keyword>
<dbReference type="PANTHER" id="PTHR30435:SF2">
    <property type="entry name" value="FLAGELLAR BASAL-BODY ROD PROTEIN FLGC"/>
    <property type="match status" value="1"/>
</dbReference>
<evidence type="ECO:0000313" key="9">
    <source>
        <dbReference type="Proteomes" id="UP000515297"/>
    </source>
</evidence>
<evidence type="ECO:0000259" key="7">
    <source>
        <dbReference type="Pfam" id="PF06429"/>
    </source>
</evidence>
<keyword evidence="8" id="KW-0969">Cilium</keyword>
<evidence type="ECO:0000256" key="4">
    <source>
        <dbReference type="ARBA" id="ARBA00023143"/>
    </source>
</evidence>